<proteinExistence type="predicted"/>
<dbReference type="RefSeq" id="WP_207680041.1">
    <property type="nucleotide sequence ID" value="NZ_CP061800.1"/>
</dbReference>
<comment type="subunit">
    <text evidence="1">Homohexamer.</text>
</comment>
<dbReference type="SUPFAM" id="SSF75138">
    <property type="entry name" value="HprK N-terminal domain-like"/>
    <property type="match status" value="1"/>
</dbReference>
<keyword evidence="4" id="KW-1185">Reference proteome</keyword>
<name>A0A975BWX4_9BACT</name>
<dbReference type="Pfam" id="PF07085">
    <property type="entry name" value="DRTGG"/>
    <property type="match status" value="1"/>
</dbReference>
<dbReference type="InterPro" id="IPR028979">
    <property type="entry name" value="Ser_kin/Pase_Hpr-like_N_sf"/>
</dbReference>
<accession>A0A975BWX4</accession>
<feature type="domain" description="DRTGG" evidence="2">
    <location>
        <begin position="5"/>
        <end position="102"/>
    </location>
</feature>
<gene>
    <name evidence="3" type="ORF">dnm_089310</name>
</gene>
<dbReference type="EMBL" id="CP061800">
    <property type="protein sequence ID" value="QTA92838.1"/>
    <property type="molecule type" value="Genomic_DNA"/>
</dbReference>
<evidence type="ECO:0000259" key="2">
    <source>
        <dbReference type="Pfam" id="PF07085"/>
    </source>
</evidence>
<sequence>MKLFEIRNILKAEILTGEDQLNKTLFAGGGADLMGDVLAAVAKEAVLLTGLTTENVIQTAKIAEVGAIVFVRGKRPGKDVMRLARSYGLPILLTRYSLFVASGRLYMNGLRGIDGSW</sequence>
<reference evidence="3" key="1">
    <citation type="journal article" date="2021" name="Microb. Physiol.">
        <title>Proteogenomic Insights into the Physiology of Marine, Sulfate-Reducing, Filamentous Desulfonema limicola and Desulfonema magnum.</title>
        <authorList>
            <person name="Schnaars V."/>
            <person name="Wohlbrand L."/>
            <person name="Scheve S."/>
            <person name="Hinrichs C."/>
            <person name="Reinhardt R."/>
            <person name="Rabus R."/>
        </authorList>
    </citation>
    <scope>NUCLEOTIDE SEQUENCE</scope>
    <source>
        <strain evidence="3">4be13</strain>
    </source>
</reference>
<evidence type="ECO:0000256" key="1">
    <source>
        <dbReference type="ARBA" id="ARBA00011643"/>
    </source>
</evidence>
<dbReference type="Proteomes" id="UP000663722">
    <property type="component" value="Chromosome"/>
</dbReference>
<dbReference type="KEGG" id="dmm:dnm_089310"/>
<dbReference type="AlphaFoldDB" id="A0A975BWX4"/>
<organism evidence="3 4">
    <name type="scientific">Desulfonema magnum</name>
    <dbReference type="NCBI Taxonomy" id="45655"/>
    <lineage>
        <taxon>Bacteria</taxon>
        <taxon>Pseudomonadati</taxon>
        <taxon>Thermodesulfobacteriota</taxon>
        <taxon>Desulfobacteria</taxon>
        <taxon>Desulfobacterales</taxon>
        <taxon>Desulfococcaceae</taxon>
        <taxon>Desulfonema</taxon>
    </lineage>
</organism>
<protein>
    <submittedName>
        <fullName evidence="3">DRTGG domain-containing protein</fullName>
    </submittedName>
</protein>
<evidence type="ECO:0000313" key="4">
    <source>
        <dbReference type="Proteomes" id="UP000663722"/>
    </source>
</evidence>
<dbReference type="InterPro" id="IPR010766">
    <property type="entry name" value="DRTGG"/>
</dbReference>
<evidence type="ECO:0000313" key="3">
    <source>
        <dbReference type="EMBL" id="QTA92838.1"/>
    </source>
</evidence>
<dbReference type="Gene3D" id="3.40.1390.20">
    <property type="entry name" value="HprK N-terminal domain-like"/>
    <property type="match status" value="1"/>
</dbReference>